<protein>
    <recommendedName>
        <fullName evidence="2">Complex 1 LYR protein domain-containing protein</fullName>
    </recommendedName>
</protein>
<dbReference type="Pfam" id="PF05347">
    <property type="entry name" value="Complex1_LYR"/>
    <property type="match status" value="1"/>
</dbReference>
<evidence type="ECO:0000256" key="1">
    <source>
        <dbReference type="SAM" id="MobiDB-lite"/>
    </source>
</evidence>
<dbReference type="EMBL" id="HBNS01036161">
    <property type="protein sequence ID" value="CAE4632618.1"/>
    <property type="molecule type" value="Transcribed_RNA"/>
</dbReference>
<feature type="region of interest" description="Disordered" evidence="1">
    <location>
        <begin position="84"/>
        <end position="117"/>
    </location>
</feature>
<feature type="compositionally biased region" description="Polar residues" evidence="1">
    <location>
        <begin position="91"/>
        <end position="104"/>
    </location>
</feature>
<reference evidence="3" key="1">
    <citation type="submission" date="2021-01" db="EMBL/GenBank/DDBJ databases">
        <authorList>
            <person name="Corre E."/>
            <person name="Pelletier E."/>
            <person name="Niang G."/>
            <person name="Scheremetjew M."/>
            <person name="Finn R."/>
            <person name="Kale V."/>
            <person name="Holt S."/>
            <person name="Cochrane G."/>
            <person name="Meng A."/>
            <person name="Brown T."/>
            <person name="Cohen L."/>
        </authorList>
    </citation>
    <scope>NUCLEOTIDE SEQUENCE</scope>
    <source>
        <strain evidence="3">GSO104</strain>
    </source>
</reference>
<evidence type="ECO:0000313" key="3">
    <source>
        <dbReference type="EMBL" id="CAE4632618.1"/>
    </source>
</evidence>
<proteinExistence type="predicted"/>
<sequence>MQSHANEITRQTILHLYKRCLKSANRIPSIEQRLMYQEYVQEGFRRKRDLWANTPQALAAISDAQEQLERMNYYHSIREMKREEERKKNQSHFIEQQETAWGENQTKEEETSETENQMYNEEQKIEKSSHTTFCAPSEKEKFNIVSKWLTSTLPHLHNDDHIVYTKFFIQDGFDSIAMLEEELMEEDLSFMKKAHRRALLKNKNKGTH</sequence>
<name>A0A7S4S2N0_9STRA</name>
<feature type="domain" description="Complex 1 LYR protein" evidence="2">
    <location>
        <begin position="11"/>
        <end position="69"/>
    </location>
</feature>
<dbReference type="AlphaFoldDB" id="A0A7S4S2N0"/>
<dbReference type="InterPro" id="IPR008011">
    <property type="entry name" value="Complex1_LYR_dom"/>
</dbReference>
<gene>
    <name evidence="3" type="ORF">DBRI00130_LOCUS28252</name>
</gene>
<accession>A0A7S4S2N0</accession>
<organism evidence="3">
    <name type="scientific">Ditylum brightwellii</name>
    <dbReference type="NCBI Taxonomy" id="49249"/>
    <lineage>
        <taxon>Eukaryota</taxon>
        <taxon>Sar</taxon>
        <taxon>Stramenopiles</taxon>
        <taxon>Ochrophyta</taxon>
        <taxon>Bacillariophyta</taxon>
        <taxon>Mediophyceae</taxon>
        <taxon>Lithodesmiophycidae</taxon>
        <taxon>Lithodesmiales</taxon>
        <taxon>Lithodesmiaceae</taxon>
        <taxon>Ditylum</taxon>
    </lineage>
</organism>
<evidence type="ECO:0000259" key="2">
    <source>
        <dbReference type="Pfam" id="PF05347"/>
    </source>
</evidence>